<name>A0A1F6W6K1_9BACT</name>
<dbReference type="EMBL" id="MFUE01000015">
    <property type="protein sequence ID" value="OGI77315.1"/>
    <property type="molecule type" value="Genomic_DNA"/>
</dbReference>
<dbReference type="Proteomes" id="UP000177777">
    <property type="component" value="Unassembled WGS sequence"/>
</dbReference>
<protein>
    <submittedName>
        <fullName evidence="1">Uncharacterized protein</fullName>
    </submittedName>
</protein>
<evidence type="ECO:0000313" key="2">
    <source>
        <dbReference type="Proteomes" id="UP000177777"/>
    </source>
</evidence>
<comment type="caution">
    <text evidence="1">The sequence shown here is derived from an EMBL/GenBank/DDBJ whole genome shotgun (WGS) entry which is preliminary data.</text>
</comment>
<sequence>METTPGAQETKEQKYIRILTEINTLVASALKVLAIQPGTARAEGKPKQFKNNFFILFLALRSASEGHTELYLKQAQKLGEKWTNFLAQNKNLISKMDPTLNALEINQKIVENTLELMRLDEPKAFTDIAKIQSESEKIRNAAWATLNPLLEEAANKMRECGIVPEKDFEFFVDPKDLS</sequence>
<proteinExistence type="predicted"/>
<gene>
    <name evidence="1" type="ORF">A3D42_02050</name>
</gene>
<accession>A0A1F6W6K1</accession>
<organism evidence="1 2">
    <name type="scientific">Candidatus Nomurabacteria bacterium RIFCSPHIGHO2_02_FULL_41_18</name>
    <dbReference type="NCBI Taxonomy" id="1801754"/>
    <lineage>
        <taxon>Bacteria</taxon>
        <taxon>Candidatus Nomuraibacteriota</taxon>
    </lineage>
</organism>
<reference evidence="1 2" key="1">
    <citation type="journal article" date="2016" name="Nat. Commun.">
        <title>Thousands of microbial genomes shed light on interconnected biogeochemical processes in an aquifer system.</title>
        <authorList>
            <person name="Anantharaman K."/>
            <person name="Brown C.T."/>
            <person name="Hug L.A."/>
            <person name="Sharon I."/>
            <person name="Castelle C.J."/>
            <person name="Probst A.J."/>
            <person name="Thomas B.C."/>
            <person name="Singh A."/>
            <person name="Wilkins M.J."/>
            <person name="Karaoz U."/>
            <person name="Brodie E.L."/>
            <person name="Williams K.H."/>
            <person name="Hubbard S.S."/>
            <person name="Banfield J.F."/>
        </authorList>
    </citation>
    <scope>NUCLEOTIDE SEQUENCE [LARGE SCALE GENOMIC DNA]</scope>
</reference>
<dbReference type="AlphaFoldDB" id="A0A1F6W6K1"/>
<evidence type="ECO:0000313" key="1">
    <source>
        <dbReference type="EMBL" id="OGI77315.1"/>
    </source>
</evidence>